<evidence type="ECO:0000313" key="2">
    <source>
        <dbReference type="Proteomes" id="UP000297910"/>
    </source>
</evidence>
<comment type="caution">
    <text evidence="1">The sequence shown here is derived from an EMBL/GenBank/DDBJ whole genome shotgun (WGS) entry which is preliminary data.</text>
</comment>
<reference evidence="1 2" key="1">
    <citation type="submission" date="2017-12" db="EMBL/GenBank/DDBJ databases">
        <title>Comparative genomics of Botrytis spp.</title>
        <authorList>
            <person name="Valero-Jimenez C.A."/>
            <person name="Tapia P."/>
            <person name="Veloso J."/>
            <person name="Silva-Moreno E."/>
            <person name="Staats M."/>
            <person name="Valdes J.H."/>
            <person name="Van Kan J.A.L."/>
        </authorList>
    </citation>
    <scope>NUCLEOTIDE SEQUENCE [LARGE SCALE GENOMIC DNA]</scope>
    <source>
        <strain evidence="1 2">Bp0003</strain>
    </source>
</reference>
<evidence type="ECO:0000313" key="1">
    <source>
        <dbReference type="EMBL" id="TGO26623.1"/>
    </source>
</evidence>
<gene>
    <name evidence="1" type="ORF">BPAE_0056g00450</name>
</gene>
<dbReference type="EMBL" id="PQXI01000056">
    <property type="protein sequence ID" value="TGO26623.1"/>
    <property type="molecule type" value="Genomic_DNA"/>
</dbReference>
<keyword evidence="2" id="KW-1185">Reference proteome</keyword>
<organism evidence="1 2">
    <name type="scientific">Botrytis paeoniae</name>
    <dbReference type="NCBI Taxonomy" id="278948"/>
    <lineage>
        <taxon>Eukaryota</taxon>
        <taxon>Fungi</taxon>
        <taxon>Dikarya</taxon>
        <taxon>Ascomycota</taxon>
        <taxon>Pezizomycotina</taxon>
        <taxon>Leotiomycetes</taxon>
        <taxon>Helotiales</taxon>
        <taxon>Sclerotiniaceae</taxon>
        <taxon>Botrytis</taxon>
    </lineage>
</organism>
<proteinExistence type="predicted"/>
<dbReference type="AlphaFoldDB" id="A0A4Z1FWT9"/>
<sequence length="67" mass="7984">MYHNQHQHLNANLSQPKYHCVRLNVEMAPRQPCMLESMLAQEDDINLYDLDQRLTMRHDVWACDKSS</sequence>
<accession>A0A4Z1FWT9</accession>
<dbReference type="Proteomes" id="UP000297910">
    <property type="component" value="Unassembled WGS sequence"/>
</dbReference>
<name>A0A4Z1FWT9_9HELO</name>
<protein>
    <submittedName>
        <fullName evidence="1">Uncharacterized protein</fullName>
    </submittedName>
</protein>